<dbReference type="PANTHER" id="PTHR11003:SF334">
    <property type="entry name" value="FI03418P"/>
    <property type="match status" value="1"/>
</dbReference>
<dbReference type="InterPro" id="IPR013099">
    <property type="entry name" value="K_chnl_dom"/>
</dbReference>
<evidence type="ECO:0000256" key="8">
    <source>
        <dbReference type="RuleBase" id="RU003857"/>
    </source>
</evidence>
<keyword evidence="3 8" id="KW-0812">Transmembrane</keyword>
<feature type="domain" description="Potassium channel" evidence="11">
    <location>
        <begin position="445"/>
        <end position="502"/>
    </location>
</feature>
<feature type="compositionally biased region" description="Polar residues" evidence="9">
    <location>
        <begin position="646"/>
        <end position="655"/>
    </location>
</feature>
<comment type="similarity">
    <text evidence="8">Belongs to the two pore domain potassium channel (TC 1.A.1.8) family.</text>
</comment>
<keyword evidence="7 8" id="KW-0407">Ion channel</keyword>
<evidence type="ECO:0000256" key="9">
    <source>
        <dbReference type="SAM" id="MobiDB-lite"/>
    </source>
</evidence>
<feature type="transmembrane region" description="Helical" evidence="10">
    <location>
        <begin position="478"/>
        <end position="495"/>
    </location>
</feature>
<evidence type="ECO:0000256" key="1">
    <source>
        <dbReference type="ARBA" id="ARBA00004141"/>
    </source>
</evidence>
<dbReference type="GO" id="GO:0030322">
    <property type="term" value="P:stabilization of membrane potential"/>
    <property type="evidence" value="ECO:0007669"/>
    <property type="project" value="TreeGrafter"/>
</dbReference>
<proteinExistence type="inferred from homology"/>
<evidence type="ECO:0000313" key="12">
    <source>
        <dbReference type="EMBL" id="JAP52829.1"/>
    </source>
</evidence>
<gene>
    <name evidence="12" type="primary">KCNKI</name>
    <name evidence="12" type="ORF">TR168072</name>
</gene>
<dbReference type="GO" id="GO:0022841">
    <property type="term" value="F:potassium ion leak channel activity"/>
    <property type="evidence" value="ECO:0007669"/>
    <property type="project" value="TreeGrafter"/>
</dbReference>
<dbReference type="Gene3D" id="1.10.287.70">
    <property type="match status" value="3"/>
</dbReference>
<evidence type="ECO:0000259" key="11">
    <source>
        <dbReference type="Pfam" id="PF07885"/>
    </source>
</evidence>
<feature type="compositionally biased region" description="Basic and acidic residues" evidence="9">
    <location>
        <begin position="669"/>
        <end position="682"/>
    </location>
</feature>
<feature type="region of interest" description="Disordered" evidence="9">
    <location>
        <begin position="646"/>
        <end position="695"/>
    </location>
</feature>
<evidence type="ECO:0000256" key="2">
    <source>
        <dbReference type="ARBA" id="ARBA00022448"/>
    </source>
</evidence>
<protein>
    <submittedName>
        <fullName evidence="12">Potassium channel subfamily K member 18</fullName>
    </submittedName>
</protein>
<keyword evidence="6 10" id="KW-0472">Membrane</keyword>
<accession>A0A0X3PM50</accession>
<feature type="transmembrane region" description="Helical" evidence="10">
    <location>
        <begin position="828"/>
        <end position="849"/>
    </location>
</feature>
<keyword evidence="5 8" id="KW-0406">Ion transport</keyword>
<keyword evidence="2 8" id="KW-0813">Transport</keyword>
<dbReference type="PRINTS" id="PR01333">
    <property type="entry name" value="2POREKCHANEL"/>
</dbReference>
<evidence type="ECO:0000256" key="5">
    <source>
        <dbReference type="ARBA" id="ARBA00023065"/>
    </source>
</evidence>
<dbReference type="SUPFAM" id="SSF81324">
    <property type="entry name" value="Voltage-gated potassium channels"/>
    <property type="match status" value="2"/>
</dbReference>
<organism evidence="12">
    <name type="scientific">Schistocephalus solidus</name>
    <name type="common">Tapeworm</name>
    <dbReference type="NCBI Taxonomy" id="70667"/>
    <lineage>
        <taxon>Eukaryota</taxon>
        <taxon>Metazoa</taxon>
        <taxon>Spiralia</taxon>
        <taxon>Lophotrochozoa</taxon>
        <taxon>Platyhelminthes</taxon>
        <taxon>Cestoda</taxon>
        <taxon>Eucestoda</taxon>
        <taxon>Diphyllobothriidea</taxon>
        <taxon>Diphyllobothriidae</taxon>
        <taxon>Schistocephalus</taxon>
    </lineage>
</organism>
<comment type="subcellular location">
    <subcellularLocation>
        <location evidence="1">Membrane</location>
        <topology evidence="1">Multi-pass membrane protein</topology>
    </subcellularLocation>
</comment>
<evidence type="ECO:0000256" key="10">
    <source>
        <dbReference type="SAM" id="Phobius"/>
    </source>
</evidence>
<dbReference type="PANTHER" id="PTHR11003">
    <property type="entry name" value="POTASSIUM CHANNEL, SUBFAMILY K"/>
    <property type="match status" value="1"/>
</dbReference>
<dbReference type="AlphaFoldDB" id="A0A0X3PM50"/>
<evidence type="ECO:0000256" key="3">
    <source>
        <dbReference type="ARBA" id="ARBA00022692"/>
    </source>
</evidence>
<dbReference type="InterPro" id="IPR003280">
    <property type="entry name" value="2pore_dom_K_chnl"/>
</dbReference>
<feature type="transmembrane region" description="Helical" evidence="10">
    <location>
        <begin position="228"/>
        <end position="252"/>
    </location>
</feature>
<evidence type="ECO:0000256" key="7">
    <source>
        <dbReference type="ARBA" id="ARBA00023303"/>
    </source>
</evidence>
<name>A0A0X3PM50_SCHSO</name>
<feature type="transmembrane region" description="Helical" evidence="10">
    <location>
        <begin position="448"/>
        <end position="466"/>
    </location>
</feature>
<dbReference type="GO" id="GO:0005886">
    <property type="term" value="C:plasma membrane"/>
    <property type="evidence" value="ECO:0007669"/>
    <property type="project" value="TreeGrafter"/>
</dbReference>
<feature type="domain" description="Potassium channel" evidence="11">
    <location>
        <begin position="774"/>
        <end position="849"/>
    </location>
</feature>
<sequence>MDSIFKPPKAARALYFQKEDHERLLPSGFHSVETPNARPSALKHMAARCPGSDWEVNDPPIHLHNGTPKPPSKPSINAVIALTMPDDRELDNSTLEYPPPKPRLDPAPGRVLNDVIYDTLKEADFPERQKAMKAILKSENPSKYLEDQRPSIANVVTRITETATRDRKENDSESSSIVHRYSQDFLGDSHDRESCVNVSPSGDLPKVDRRSVIKANCHKSLQFIKRALTFLISHIGLSCLVVGYTILGALMFCAIERDAERKVKEDMMQHLNRTVQDLMELWLASYYKLKEELEIIHSLVNTSETSSNTSIEFPQTPAIGTFLRGLEWYVHGLELSRGVIPKHWIDDISSENSTTPLKGTFLLANSTPSAGFLGDTIEPTIIPAKVSYEHLRNYLEQDTNSSYLNSTLLAEIVRKNTSDIILNYLGQVVHAIKDRGWNGATNVEDINWTFEGGVLFAITVITTIGYGHVTPQTQYGKLLTMLYAVIGIPLFFSYLSKNGDAMASVFRLAYARGCRPFFRMLKRRHRRRLELQKNNLAHSVQSIVSLVNLEGGRNNVRAKVSVNSTGSPTCSRLHRIVSYTALDECAGKQSSAPLRQNQSNLSLIKRKKEVSVVNTADRQTLPTVLSLGDMRPQQQLTSCLCRSKSQLDNSNASSGSRKKKKKHQTWQVEARRSRSSGGRDTDLGNLQQQLFPRSEKGHEAVAESITVEEDSLFPCPPSRGSSLRSLKFPSTASIGSPVRKLIVQNTSTTTTTTLGADAQSSSQINVPICLTLCMMTIYILIGAVVFCIWESRDYVKWSYFCFVTLSTIGFGDIVPGTKIDSQNPSEKMIALTFYVALGLSFFAMCFKLMEEEAVNKLRRIGQRLGILSRPSQTEPVVVTQVIPLSSRRRSILRL</sequence>
<keyword evidence="4 10" id="KW-1133">Transmembrane helix</keyword>
<dbReference type="EMBL" id="GEEE01010396">
    <property type="protein sequence ID" value="JAP52829.1"/>
    <property type="molecule type" value="Transcribed_RNA"/>
</dbReference>
<evidence type="ECO:0000256" key="4">
    <source>
        <dbReference type="ARBA" id="ARBA00022989"/>
    </source>
</evidence>
<reference evidence="12" key="1">
    <citation type="submission" date="2016-01" db="EMBL/GenBank/DDBJ databases">
        <title>Reference transcriptome for the parasite Schistocephalus solidus: insights into the molecular evolution of parasitism.</title>
        <authorList>
            <person name="Hebert F.O."/>
            <person name="Grambauer S."/>
            <person name="Barber I."/>
            <person name="Landry C.R."/>
            <person name="Aubin-Horth N."/>
        </authorList>
    </citation>
    <scope>NUCLEOTIDE SEQUENCE</scope>
</reference>
<evidence type="ECO:0000256" key="6">
    <source>
        <dbReference type="ARBA" id="ARBA00023136"/>
    </source>
</evidence>
<dbReference type="GO" id="GO:0015271">
    <property type="term" value="F:outward rectifier potassium channel activity"/>
    <property type="evidence" value="ECO:0007669"/>
    <property type="project" value="TreeGrafter"/>
</dbReference>
<dbReference type="Pfam" id="PF07885">
    <property type="entry name" value="Ion_trans_2"/>
    <property type="match status" value="2"/>
</dbReference>
<feature type="transmembrane region" description="Helical" evidence="10">
    <location>
        <begin position="768"/>
        <end position="791"/>
    </location>
</feature>